<evidence type="ECO:0000313" key="4">
    <source>
        <dbReference type="Proteomes" id="UP000694923"/>
    </source>
</evidence>
<dbReference type="InterPro" id="IPR007856">
    <property type="entry name" value="SapB_1"/>
</dbReference>
<dbReference type="InterPro" id="IPR011001">
    <property type="entry name" value="Saposin-like"/>
</dbReference>
<reference evidence="5" key="1">
    <citation type="submission" date="2025-08" db="UniProtKB">
        <authorList>
            <consortium name="RefSeq"/>
        </authorList>
    </citation>
    <scope>IDENTIFICATION</scope>
</reference>
<organism evidence="4 5">
    <name type="scientific">Galeopterus variegatus</name>
    <name type="common">Malayan flying lemur</name>
    <name type="synonym">Cynocephalus variegatus</name>
    <dbReference type="NCBI Taxonomy" id="482537"/>
    <lineage>
        <taxon>Eukaryota</taxon>
        <taxon>Metazoa</taxon>
        <taxon>Chordata</taxon>
        <taxon>Craniata</taxon>
        <taxon>Vertebrata</taxon>
        <taxon>Euteleostomi</taxon>
        <taxon>Mammalia</taxon>
        <taxon>Eutheria</taxon>
        <taxon>Euarchontoglires</taxon>
        <taxon>Dermoptera</taxon>
        <taxon>Cynocephalidae</taxon>
        <taxon>Galeopterus</taxon>
    </lineage>
</organism>
<evidence type="ECO:0000259" key="3">
    <source>
        <dbReference type="PROSITE" id="PS50015"/>
    </source>
</evidence>
<accession>A0ABM0R5R1</accession>
<dbReference type="InterPro" id="IPR008139">
    <property type="entry name" value="SaposinB_dom"/>
</dbReference>
<gene>
    <name evidence="5" type="primary">GNLY</name>
</gene>
<evidence type="ECO:0000256" key="1">
    <source>
        <dbReference type="ARBA" id="ARBA00023157"/>
    </source>
</evidence>
<feature type="chain" id="PRO_5046884519" evidence="2">
    <location>
        <begin position="23"/>
        <end position="142"/>
    </location>
</feature>
<dbReference type="RefSeq" id="XP_008575952.1">
    <property type="nucleotide sequence ID" value="XM_008577730.1"/>
</dbReference>
<dbReference type="InterPro" id="IPR038847">
    <property type="entry name" value="Granulysin-like"/>
</dbReference>
<dbReference type="PANTHER" id="PTHR15541">
    <property type="entry name" value="GRANULYSIN RELATED"/>
    <property type="match status" value="1"/>
</dbReference>
<dbReference type="SMART" id="SM00741">
    <property type="entry name" value="SapB"/>
    <property type="match status" value="1"/>
</dbReference>
<dbReference type="Pfam" id="PF05184">
    <property type="entry name" value="SapB_1"/>
    <property type="match status" value="1"/>
</dbReference>
<keyword evidence="2" id="KW-0732">Signal</keyword>
<feature type="signal peptide" evidence="2">
    <location>
        <begin position="1"/>
        <end position="22"/>
    </location>
</feature>
<evidence type="ECO:0000256" key="2">
    <source>
        <dbReference type="SAM" id="SignalP"/>
    </source>
</evidence>
<dbReference type="SUPFAM" id="SSF47862">
    <property type="entry name" value="Saposin"/>
    <property type="match status" value="1"/>
</dbReference>
<dbReference type="Gene3D" id="1.10.225.10">
    <property type="entry name" value="Saposin-like"/>
    <property type="match status" value="1"/>
</dbReference>
<keyword evidence="1" id="KW-1015">Disulfide bond</keyword>
<dbReference type="PANTHER" id="PTHR15541:SF2">
    <property type="entry name" value="GRANULYSIN"/>
    <property type="match status" value="1"/>
</dbReference>
<dbReference type="GeneID" id="103594503"/>
<keyword evidence="4" id="KW-1185">Reference proteome</keyword>
<protein>
    <submittedName>
        <fullName evidence="5">Granulysin isoform X2</fullName>
    </submittedName>
</protein>
<name>A0ABM0R5R1_GALVR</name>
<proteinExistence type="predicted"/>
<evidence type="ECO:0000313" key="5">
    <source>
        <dbReference type="RefSeq" id="XP_008575952.1"/>
    </source>
</evidence>
<feature type="domain" description="Saposin B-type" evidence="3">
    <location>
        <begin position="60"/>
        <end position="140"/>
    </location>
</feature>
<dbReference type="Proteomes" id="UP000694923">
    <property type="component" value="Unplaced"/>
</dbReference>
<sequence>MTTWMLLLLASVLLDNPDVTFSGLTPEDPATAHLCDGEQFFQGLAQDGPQCDLPTRSEELGLRCGPCLKVIQKLQDMVGEQPTQETITSAASRVCSKMKLLRGLCKTIMRTFLCRIALDIIAGKTARDVCVDLKMCKPAGLI</sequence>
<dbReference type="PROSITE" id="PS50015">
    <property type="entry name" value="SAP_B"/>
    <property type="match status" value="1"/>
</dbReference>